<keyword evidence="11 13" id="KW-0472">Membrane</keyword>
<evidence type="ECO:0000256" key="3">
    <source>
        <dbReference type="ARBA" id="ARBA00011291"/>
    </source>
</evidence>
<evidence type="ECO:0000256" key="5">
    <source>
        <dbReference type="ARBA" id="ARBA00022547"/>
    </source>
</evidence>
<evidence type="ECO:0000256" key="1">
    <source>
        <dbReference type="ARBA" id="ARBA00004304"/>
    </source>
</evidence>
<feature type="transmembrane region" description="Helical" evidence="13">
    <location>
        <begin position="6"/>
        <end position="29"/>
    </location>
</feature>
<evidence type="ECO:0000256" key="2">
    <source>
        <dbReference type="ARBA" id="ARBA00008892"/>
    </source>
</evidence>
<accession>A0A7H0DL38</accession>
<dbReference type="GO" id="GO:0015078">
    <property type="term" value="F:proton transmembrane transporter activity"/>
    <property type="evidence" value="ECO:0007669"/>
    <property type="project" value="InterPro"/>
</dbReference>
<evidence type="ECO:0000256" key="13">
    <source>
        <dbReference type="SAM" id="Phobius"/>
    </source>
</evidence>
<comment type="similarity">
    <text evidence="2 12">Belongs to the ATPase protein 8 family.</text>
</comment>
<dbReference type="GO" id="GO:0031966">
    <property type="term" value="C:mitochondrial membrane"/>
    <property type="evidence" value="ECO:0007669"/>
    <property type="project" value="UniProtKB-SubCell"/>
</dbReference>
<evidence type="ECO:0000256" key="11">
    <source>
        <dbReference type="ARBA" id="ARBA00023136"/>
    </source>
</evidence>
<name>A0A7H0DL38_9COLE</name>
<dbReference type="InterPro" id="IPR001421">
    <property type="entry name" value="ATP8_metazoa"/>
</dbReference>
<keyword evidence="8 13" id="KW-1133">Transmembrane helix</keyword>
<dbReference type="GO" id="GO:0045259">
    <property type="term" value="C:proton-transporting ATP synthase complex"/>
    <property type="evidence" value="ECO:0007669"/>
    <property type="project" value="UniProtKB-KW"/>
</dbReference>
<evidence type="ECO:0000256" key="12">
    <source>
        <dbReference type="RuleBase" id="RU003661"/>
    </source>
</evidence>
<keyword evidence="9 12" id="KW-0406">Ion transport</keyword>
<keyword evidence="5 12" id="KW-0138">CF(0)</keyword>
<dbReference type="AlphaFoldDB" id="A0A7H0DL38"/>
<keyword evidence="6 12" id="KW-0812">Transmembrane</keyword>
<keyword evidence="4 12" id="KW-0813">Transport</keyword>
<comment type="subcellular location">
    <subcellularLocation>
        <location evidence="1 12">Mitochondrion membrane</location>
        <topology evidence="1 12">Single-pass membrane protein</topology>
    </subcellularLocation>
</comment>
<evidence type="ECO:0000313" key="14">
    <source>
        <dbReference type="EMBL" id="QNP10048.1"/>
    </source>
</evidence>
<comment type="subunit">
    <text evidence="3">F-type ATPases have 2 components, CF(1) - the catalytic core - and CF(0) - the membrane proton channel.</text>
</comment>
<geneLocation type="mitochondrion" evidence="14"/>
<evidence type="ECO:0000256" key="9">
    <source>
        <dbReference type="ARBA" id="ARBA00023065"/>
    </source>
</evidence>
<evidence type="ECO:0000256" key="7">
    <source>
        <dbReference type="ARBA" id="ARBA00022781"/>
    </source>
</evidence>
<keyword evidence="10 12" id="KW-0496">Mitochondrion</keyword>
<evidence type="ECO:0000256" key="4">
    <source>
        <dbReference type="ARBA" id="ARBA00022448"/>
    </source>
</evidence>
<sequence length="51" mass="6551">MPQMAPMNWIFLFFMFTMIFFMFNTMNFFSFKYSPIKMEKINKKLKFNWKW</sequence>
<keyword evidence="7 12" id="KW-0375">Hydrogen ion transport</keyword>
<evidence type="ECO:0000256" key="6">
    <source>
        <dbReference type="ARBA" id="ARBA00022692"/>
    </source>
</evidence>
<organism evidence="14">
    <name type="scientific">Ochthebius nanus</name>
    <dbReference type="NCBI Taxonomy" id="1309258"/>
    <lineage>
        <taxon>Eukaryota</taxon>
        <taxon>Metazoa</taxon>
        <taxon>Ecdysozoa</taxon>
        <taxon>Arthropoda</taxon>
        <taxon>Hexapoda</taxon>
        <taxon>Insecta</taxon>
        <taxon>Pterygota</taxon>
        <taxon>Neoptera</taxon>
        <taxon>Endopterygota</taxon>
        <taxon>Coleoptera</taxon>
        <taxon>Polyphaga</taxon>
        <taxon>Staphyliniformia</taxon>
        <taxon>Hydraenidae</taxon>
        <taxon>Ochthebiinae</taxon>
        <taxon>Ochthebius</taxon>
    </lineage>
</organism>
<dbReference type="Pfam" id="PF00895">
    <property type="entry name" value="ATP-synt_8"/>
    <property type="match status" value="1"/>
</dbReference>
<evidence type="ECO:0000256" key="8">
    <source>
        <dbReference type="ARBA" id="ARBA00022989"/>
    </source>
</evidence>
<gene>
    <name evidence="14" type="primary">atp8</name>
</gene>
<protein>
    <recommendedName>
        <fullName evidence="12">ATP synthase complex subunit 8</fullName>
    </recommendedName>
</protein>
<proteinExistence type="inferred from homology"/>
<evidence type="ECO:0000256" key="10">
    <source>
        <dbReference type="ARBA" id="ARBA00023128"/>
    </source>
</evidence>
<dbReference type="EMBL" id="MT822994">
    <property type="protein sequence ID" value="QNP10048.1"/>
    <property type="molecule type" value="Genomic_DNA"/>
</dbReference>
<reference evidence="14" key="1">
    <citation type="journal article" date="2020" name="Mol.">
        <title>Irreversible habitat specialization does not constrain diversification in hypersaline water beetles.</title>
        <authorList>
            <person name="Villastrigo A."/>
            <person name="Arribas P."/>
            <person name="Ribera I."/>
        </authorList>
    </citation>
    <scope>NUCLEOTIDE SEQUENCE</scope>
</reference>
<dbReference type="GO" id="GO:0015986">
    <property type="term" value="P:proton motive force-driven ATP synthesis"/>
    <property type="evidence" value="ECO:0007669"/>
    <property type="project" value="InterPro"/>
</dbReference>